<dbReference type="EMBL" id="RBXL01000001">
    <property type="protein sequence ID" value="RKT45539.1"/>
    <property type="molecule type" value="Genomic_DNA"/>
</dbReference>
<sequence>MRDAETGRRHADKLAKVYTREGAETWVLVHVEVQGDAEAGFAERMYVYHDRIFDKYRTDIVSLAVLADATARFRPSAYARERWGCALDFRFTTCKLLDLNARWAELEADSNPFGLVVMAHLKAQESKDGPARKGWKMRLVRLLYQRG</sequence>
<comment type="caution">
    <text evidence="1">The sequence shown here is derived from an EMBL/GenBank/DDBJ whole genome shotgun (WGS) entry which is preliminary data.</text>
</comment>
<organism evidence="1 2">
    <name type="scientific">Thiocapsa rosea</name>
    <dbReference type="NCBI Taxonomy" id="69360"/>
    <lineage>
        <taxon>Bacteria</taxon>
        <taxon>Pseudomonadati</taxon>
        <taxon>Pseudomonadota</taxon>
        <taxon>Gammaproteobacteria</taxon>
        <taxon>Chromatiales</taxon>
        <taxon>Chromatiaceae</taxon>
        <taxon>Thiocapsa</taxon>
    </lineage>
</organism>
<name>A0A495V894_9GAMM</name>
<proteinExistence type="predicted"/>
<dbReference type="AlphaFoldDB" id="A0A495V894"/>
<reference evidence="1 2" key="1">
    <citation type="submission" date="2018-10" db="EMBL/GenBank/DDBJ databases">
        <title>Genomic Encyclopedia of Archaeal and Bacterial Type Strains, Phase II (KMG-II): from individual species to whole genera.</title>
        <authorList>
            <person name="Goeker M."/>
        </authorList>
    </citation>
    <scope>NUCLEOTIDE SEQUENCE [LARGE SCALE GENOMIC DNA]</scope>
    <source>
        <strain evidence="1 2">DSM 235</strain>
    </source>
</reference>
<dbReference type="RefSeq" id="WP_245969620.1">
    <property type="nucleotide sequence ID" value="NZ_RBXL01000001.1"/>
</dbReference>
<accession>A0A495V894</accession>
<gene>
    <name evidence="1" type="ORF">BDD21_3000</name>
</gene>
<dbReference type="Proteomes" id="UP000274556">
    <property type="component" value="Unassembled WGS sequence"/>
</dbReference>
<keyword evidence="2" id="KW-1185">Reference proteome</keyword>
<protein>
    <submittedName>
        <fullName evidence="1">Uncharacterized protein</fullName>
    </submittedName>
</protein>
<evidence type="ECO:0000313" key="1">
    <source>
        <dbReference type="EMBL" id="RKT45539.1"/>
    </source>
</evidence>
<evidence type="ECO:0000313" key="2">
    <source>
        <dbReference type="Proteomes" id="UP000274556"/>
    </source>
</evidence>